<name>A0A0C3D4P2_OIDMZ</name>
<dbReference type="STRING" id="913774.A0A0C3D4P2"/>
<evidence type="ECO:0000256" key="3">
    <source>
        <dbReference type="ARBA" id="ARBA00022679"/>
    </source>
</evidence>
<dbReference type="Pfam" id="PF13409">
    <property type="entry name" value="GST_N_2"/>
    <property type="match status" value="1"/>
</dbReference>
<dbReference type="InterPro" id="IPR036249">
    <property type="entry name" value="Thioredoxin-like_sf"/>
</dbReference>
<dbReference type="PANTHER" id="PTHR44051">
    <property type="entry name" value="GLUTATHIONE S-TRANSFERASE-RELATED"/>
    <property type="match status" value="1"/>
</dbReference>
<feature type="domain" description="GST C-terminal" evidence="7">
    <location>
        <begin position="94"/>
        <end position="224"/>
    </location>
</feature>
<dbReference type="SUPFAM" id="SSF47616">
    <property type="entry name" value="GST C-terminal domain-like"/>
    <property type="match status" value="1"/>
</dbReference>
<dbReference type="GO" id="GO:0005634">
    <property type="term" value="C:nucleus"/>
    <property type="evidence" value="ECO:0007669"/>
    <property type="project" value="UniProtKB-ARBA"/>
</dbReference>
<evidence type="ECO:0000256" key="4">
    <source>
        <dbReference type="ARBA" id="ARBA00047960"/>
    </source>
</evidence>
<evidence type="ECO:0000256" key="2">
    <source>
        <dbReference type="ARBA" id="ARBA00012452"/>
    </source>
</evidence>
<dbReference type="Proteomes" id="UP000054321">
    <property type="component" value="Unassembled WGS sequence"/>
</dbReference>
<evidence type="ECO:0000313" key="8">
    <source>
        <dbReference type="EMBL" id="KIM96872.1"/>
    </source>
</evidence>
<dbReference type="Pfam" id="PF00043">
    <property type="entry name" value="GST_C"/>
    <property type="match status" value="1"/>
</dbReference>
<dbReference type="EC" id="2.5.1.18" evidence="2"/>
<evidence type="ECO:0000313" key="9">
    <source>
        <dbReference type="Proteomes" id="UP000054321"/>
    </source>
</evidence>
<proteinExistence type="inferred from homology"/>
<reference evidence="9" key="2">
    <citation type="submission" date="2015-01" db="EMBL/GenBank/DDBJ databases">
        <title>Evolutionary Origins and Diversification of the Mycorrhizal Mutualists.</title>
        <authorList>
            <consortium name="DOE Joint Genome Institute"/>
            <consortium name="Mycorrhizal Genomics Consortium"/>
            <person name="Kohler A."/>
            <person name="Kuo A."/>
            <person name="Nagy L.G."/>
            <person name="Floudas D."/>
            <person name="Copeland A."/>
            <person name="Barry K.W."/>
            <person name="Cichocki N."/>
            <person name="Veneault-Fourrey C."/>
            <person name="LaButti K."/>
            <person name="Lindquist E.A."/>
            <person name="Lipzen A."/>
            <person name="Lundell T."/>
            <person name="Morin E."/>
            <person name="Murat C."/>
            <person name="Riley R."/>
            <person name="Ohm R."/>
            <person name="Sun H."/>
            <person name="Tunlid A."/>
            <person name="Henrissat B."/>
            <person name="Grigoriev I.V."/>
            <person name="Hibbett D.S."/>
            <person name="Martin F."/>
        </authorList>
    </citation>
    <scope>NUCLEOTIDE SEQUENCE [LARGE SCALE GENOMIC DNA]</scope>
    <source>
        <strain evidence="9">Zn</strain>
    </source>
</reference>
<dbReference type="CDD" id="cd03048">
    <property type="entry name" value="GST_N_Ure2p_like"/>
    <property type="match status" value="1"/>
</dbReference>
<dbReference type="Gene3D" id="3.40.30.10">
    <property type="entry name" value="Glutaredoxin"/>
    <property type="match status" value="1"/>
</dbReference>
<keyword evidence="9" id="KW-1185">Reference proteome</keyword>
<keyword evidence="3" id="KW-0808">Transferase</keyword>
<dbReference type="FunFam" id="1.20.1050.130:FF:000016">
    <property type="entry name" value="Glutathione S-transferase 1"/>
    <property type="match status" value="1"/>
</dbReference>
<dbReference type="GO" id="GO:0004364">
    <property type="term" value="F:glutathione transferase activity"/>
    <property type="evidence" value="ECO:0007669"/>
    <property type="project" value="UniProtKB-EC"/>
</dbReference>
<dbReference type="Gene3D" id="1.20.1050.10">
    <property type="match status" value="1"/>
</dbReference>
<dbReference type="SUPFAM" id="SSF52833">
    <property type="entry name" value="Thioredoxin-like"/>
    <property type="match status" value="1"/>
</dbReference>
<reference evidence="8 9" key="1">
    <citation type="submission" date="2014-04" db="EMBL/GenBank/DDBJ databases">
        <authorList>
            <consortium name="DOE Joint Genome Institute"/>
            <person name="Kuo A."/>
            <person name="Martino E."/>
            <person name="Perotto S."/>
            <person name="Kohler A."/>
            <person name="Nagy L.G."/>
            <person name="Floudas D."/>
            <person name="Copeland A."/>
            <person name="Barry K.W."/>
            <person name="Cichocki N."/>
            <person name="Veneault-Fourrey C."/>
            <person name="LaButti K."/>
            <person name="Lindquist E.A."/>
            <person name="Lipzen A."/>
            <person name="Lundell T."/>
            <person name="Morin E."/>
            <person name="Murat C."/>
            <person name="Sun H."/>
            <person name="Tunlid A."/>
            <person name="Henrissat B."/>
            <person name="Grigoriev I.V."/>
            <person name="Hibbett D.S."/>
            <person name="Martin F."/>
            <person name="Nordberg H.P."/>
            <person name="Cantor M.N."/>
            <person name="Hua S.X."/>
        </authorList>
    </citation>
    <scope>NUCLEOTIDE SEQUENCE [LARGE SCALE GENOMIC DNA]</scope>
    <source>
        <strain evidence="8 9">Zn</strain>
    </source>
</reference>
<dbReference type="InterPro" id="IPR004046">
    <property type="entry name" value="GST_C"/>
</dbReference>
<feature type="domain" description="GST N-terminal" evidence="6">
    <location>
        <begin position="6"/>
        <end position="87"/>
    </location>
</feature>
<dbReference type="PANTHER" id="PTHR44051:SF23">
    <property type="entry name" value="GLUTATHIONE S-TRANSFERASE-LIKE PROTEIN TPCF"/>
    <property type="match status" value="1"/>
</dbReference>
<sequence length="232" mass="26415">MSSQLKPIILWGGVDGPNPPKVAILLEELNLPWTPKYIPFTELKTPEYEKINPNGRLPSIEDPNTGITIWESGAILEYLIAEYDKTHILGFPAGTPEFYHAKQWLTFQVSGQGPYYGQVYYFRRYHPENVPSVIDRFINEARRVSAVLDKHLATHSYIVGDKYTYVDIAWLPWQTSVAAMAGEAFDPAKEFPHVQAWLDRLQARPVVKKVFEERAARAEQRNALAKGDAESK</sequence>
<comment type="similarity">
    <text evidence="1">Belongs to the GST superfamily.</text>
</comment>
<evidence type="ECO:0000259" key="6">
    <source>
        <dbReference type="PROSITE" id="PS50404"/>
    </source>
</evidence>
<comment type="function">
    <text evidence="5">Involved in the oxidative stress response and detoxification.</text>
</comment>
<comment type="catalytic activity">
    <reaction evidence="4">
        <text>RX + glutathione = an S-substituted glutathione + a halide anion + H(+)</text>
        <dbReference type="Rhea" id="RHEA:16437"/>
        <dbReference type="ChEBI" id="CHEBI:15378"/>
        <dbReference type="ChEBI" id="CHEBI:16042"/>
        <dbReference type="ChEBI" id="CHEBI:17792"/>
        <dbReference type="ChEBI" id="CHEBI:57925"/>
        <dbReference type="ChEBI" id="CHEBI:90779"/>
        <dbReference type="EC" id="2.5.1.18"/>
    </reaction>
</comment>
<dbReference type="SFLD" id="SFLDG01151">
    <property type="entry name" value="Main.2:_Nu-like"/>
    <property type="match status" value="1"/>
</dbReference>
<gene>
    <name evidence="8" type="ORF">OIDMADRAFT_148077</name>
</gene>
<dbReference type="InParanoid" id="A0A0C3D4P2"/>
<dbReference type="GO" id="GO:0005737">
    <property type="term" value="C:cytoplasm"/>
    <property type="evidence" value="ECO:0007669"/>
    <property type="project" value="UniProtKB-ARBA"/>
</dbReference>
<dbReference type="FunCoup" id="A0A0C3D4P2">
    <property type="interactions" value="749"/>
</dbReference>
<dbReference type="SFLD" id="SFLDG00358">
    <property type="entry name" value="Main_(cytGST)"/>
    <property type="match status" value="1"/>
</dbReference>
<dbReference type="HOGENOM" id="CLU_011226_14_2_1"/>
<dbReference type="PROSITE" id="PS50405">
    <property type="entry name" value="GST_CTER"/>
    <property type="match status" value="1"/>
</dbReference>
<dbReference type="InterPro" id="IPR040079">
    <property type="entry name" value="Glutathione_S-Trfase"/>
</dbReference>
<dbReference type="PROSITE" id="PS50404">
    <property type="entry name" value="GST_NTER"/>
    <property type="match status" value="1"/>
</dbReference>
<dbReference type="InterPro" id="IPR004045">
    <property type="entry name" value="Glutathione_S-Trfase_N"/>
</dbReference>
<evidence type="ECO:0000259" key="7">
    <source>
        <dbReference type="PROSITE" id="PS50405"/>
    </source>
</evidence>
<dbReference type="SFLD" id="SFLDS00019">
    <property type="entry name" value="Glutathione_Transferase_(cytos"/>
    <property type="match status" value="1"/>
</dbReference>
<dbReference type="InterPro" id="IPR010987">
    <property type="entry name" value="Glutathione-S-Trfase_C-like"/>
</dbReference>
<evidence type="ECO:0000256" key="5">
    <source>
        <dbReference type="ARBA" id="ARBA00060024"/>
    </source>
</evidence>
<evidence type="ECO:0000256" key="1">
    <source>
        <dbReference type="ARBA" id="ARBA00007409"/>
    </source>
</evidence>
<dbReference type="AlphaFoldDB" id="A0A0C3D4P2"/>
<organism evidence="8 9">
    <name type="scientific">Oidiodendron maius (strain Zn)</name>
    <dbReference type="NCBI Taxonomy" id="913774"/>
    <lineage>
        <taxon>Eukaryota</taxon>
        <taxon>Fungi</taxon>
        <taxon>Dikarya</taxon>
        <taxon>Ascomycota</taxon>
        <taxon>Pezizomycotina</taxon>
        <taxon>Leotiomycetes</taxon>
        <taxon>Leotiomycetes incertae sedis</taxon>
        <taxon>Myxotrichaceae</taxon>
        <taxon>Oidiodendron</taxon>
    </lineage>
</organism>
<protein>
    <recommendedName>
        <fullName evidence="2">glutathione transferase</fullName>
        <ecNumber evidence="2">2.5.1.18</ecNumber>
    </recommendedName>
</protein>
<dbReference type="OrthoDB" id="422574at2759"/>
<dbReference type="InterPro" id="IPR036282">
    <property type="entry name" value="Glutathione-S-Trfase_C_sf"/>
</dbReference>
<dbReference type="EMBL" id="KN832883">
    <property type="protein sequence ID" value="KIM96872.1"/>
    <property type="molecule type" value="Genomic_DNA"/>
</dbReference>
<accession>A0A0C3D4P2</accession>